<accession>A0A8H4W0E7</accession>
<sequence length="193" mass="21898">MRLEFGKIVDERVDEILEARGMAPASAADAIIPTLPNRSRAPAKEHFKPVKTATCRKEKENLEQIQNIHKYPIQHFATCEKGKIYYVIFPWADGGNLRELWTSQDSRQRTPELALWSLQQILGLVGALKALHNVNCRHGDLKPENILYFKEDGEGTLVIADVGLSRVHEMETKMRHAGTITQATTPEVFRRRG</sequence>
<dbReference type="PANTHER" id="PTHR24359">
    <property type="entry name" value="SERINE/THREONINE-PROTEIN KINASE SBK1"/>
    <property type="match status" value="1"/>
</dbReference>
<evidence type="ECO:0000313" key="3">
    <source>
        <dbReference type="Proteomes" id="UP000566819"/>
    </source>
</evidence>
<dbReference type="PANTHER" id="PTHR24359:SF1">
    <property type="entry name" value="INHIBITOR OF NUCLEAR FACTOR KAPPA-B KINASE EPSILON SUBUNIT HOMOLOG 1-RELATED"/>
    <property type="match status" value="1"/>
</dbReference>
<dbReference type="AlphaFoldDB" id="A0A8H4W0E7"/>
<protein>
    <recommendedName>
        <fullName evidence="1">Protein kinase domain-containing protein</fullName>
    </recommendedName>
</protein>
<dbReference type="Proteomes" id="UP000566819">
    <property type="component" value="Unassembled WGS sequence"/>
</dbReference>
<dbReference type="EMBL" id="JAAMPI010001029">
    <property type="protein sequence ID" value="KAF4627090.1"/>
    <property type="molecule type" value="Genomic_DNA"/>
</dbReference>
<dbReference type="Gene3D" id="1.10.510.10">
    <property type="entry name" value="Transferase(Phosphotransferase) domain 1"/>
    <property type="match status" value="1"/>
</dbReference>
<dbReference type="OrthoDB" id="4062651at2759"/>
<comment type="caution">
    <text evidence="2">The sequence shown here is derived from an EMBL/GenBank/DDBJ whole genome shotgun (WGS) entry which is preliminary data.</text>
</comment>
<evidence type="ECO:0000313" key="2">
    <source>
        <dbReference type="EMBL" id="KAF4627090.1"/>
    </source>
</evidence>
<dbReference type="InterPro" id="IPR011009">
    <property type="entry name" value="Kinase-like_dom_sf"/>
</dbReference>
<dbReference type="InterPro" id="IPR000719">
    <property type="entry name" value="Prot_kinase_dom"/>
</dbReference>
<keyword evidence="3" id="KW-1185">Reference proteome</keyword>
<proteinExistence type="predicted"/>
<dbReference type="Pfam" id="PF00069">
    <property type="entry name" value="Pkinase"/>
    <property type="match status" value="1"/>
</dbReference>
<evidence type="ECO:0000259" key="1">
    <source>
        <dbReference type="PROSITE" id="PS50011"/>
    </source>
</evidence>
<name>A0A8H4W0E7_9HELO</name>
<organism evidence="2 3">
    <name type="scientific">Cudoniella acicularis</name>
    <dbReference type="NCBI Taxonomy" id="354080"/>
    <lineage>
        <taxon>Eukaryota</taxon>
        <taxon>Fungi</taxon>
        <taxon>Dikarya</taxon>
        <taxon>Ascomycota</taxon>
        <taxon>Pezizomycotina</taxon>
        <taxon>Leotiomycetes</taxon>
        <taxon>Helotiales</taxon>
        <taxon>Tricladiaceae</taxon>
        <taxon>Cudoniella</taxon>
    </lineage>
</organism>
<dbReference type="PROSITE" id="PS00108">
    <property type="entry name" value="PROTEIN_KINASE_ST"/>
    <property type="match status" value="1"/>
</dbReference>
<reference evidence="2 3" key="1">
    <citation type="submission" date="2020-03" db="EMBL/GenBank/DDBJ databases">
        <title>Draft Genome Sequence of Cudoniella acicularis.</title>
        <authorList>
            <person name="Buettner E."/>
            <person name="Kellner H."/>
        </authorList>
    </citation>
    <scope>NUCLEOTIDE SEQUENCE [LARGE SCALE GENOMIC DNA]</scope>
    <source>
        <strain evidence="2 3">DSM 108380</strain>
    </source>
</reference>
<feature type="domain" description="Protein kinase" evidence="1">
    <location>
        <begin position="1"/>
        <end position="193"/>
    </location>
</feature>
<dbReference type="SUPFAM" id="SSF56112">
    <property type="entry name" value="Protein kinase-like (PK-like)"/>
    <property type="match status" value="1"/>
</dbReference>
<dbReference type="InterPro" id="IPR008271">
    <property type="entry name" value="Ser/Thr_kinase_AS"/>
</dbReference>
<dbReference type="GO" id="GO:0004674">
    <property type="term" value="F:protein serine/threonine kinase activity"/>
    <property type="evidence" value="ECO:0007669"/>
    <property type="project" value="TreeGrafter"/>
</dbReference>
<dbReference type="GO" id="GO:0005524">
    <property type="term" value="F:ATP binding"/>
    <property type="evidence" value="ECO:0007669"/>
    <property type="project" value="InterPro"/>
</dbReference>
<gene>
    <name evidence="2" type="ORF">G7Y89_g11066</name>
</gene>
<dbReference type="PROSITE" id="PS50011">
    <property type="entry name" value="PROTEIN_KINASE_DOM"/>
    <property type="match status" value="1"/>
</dbReference>